<name>A0ABY4VP06_9BURK</name>
<evidence type="ECO:0000313" key="2">
    <source>
        <dbReference type="EMBL" id="USE78934.1"/>
    </source>
</evidence>
<dbReference type="RefSeq" id="WP_252252670.1">
    <property type="nucleotide sequence ID" value="NZ_CP098736.1"/>
</dbReference>
<proteinExistence type="predicted"/>
<evidence type="ECO:0000313" key="3">
    <source>
        <dbReference type="Proteomes" id="UP001056648"/>
    </source>
</evidence>
<protein>
    <recommendedName>
        <fullName evidence="4">DUF202 domain-containing protein</fullName>
    </recommendedName>
</protein>
<sequence>MKPMSEFELERELKNEHAIELHSFTRTLLTTSTGCLALLAGLHGKSLAGSAPMATKAGWLLLLACVLVGFLVQWQIVMAPLHHWALARKLSEDAQRNDSAEPIALRRLPPRGHAKLIAAQAALFAAALVCLTVAMLR</sequence>
<keyword evidence="3" id="KW-1185">Reference proteome</keyword>
<gene>
    <name evidence="2" type="ORF">NDR89_20065</name>
</gene>
<dbReference type="Proteomes" id="UP001056648">
    <property type="component" value="Chromosome 2"/>
</dbReference>
<keyword evidence="1" id="KW-0812">Transmembrane</keyword>
<dbReference type="EMBL" id="CP098736">
    <property type="protein sequence ID" value="USE78934.1"/>
    <property type="molecule type" value="Genomic_DNA"/>
</dbReference>
<organism evidence="2 3">
    <name type="scientific">Cupriavidus gilardii</name>
    <dbReference type="NCBI Taxonomy" id="82541"/>
    <lineage>
        <taxon>Bacteria</taxon>
        <taxon>Pseudomonadati</taxon>
        <taxon>Pseudomonadota</taxon>
        <taxon>Betaproteobacteria</taxon>
        <taxon>Burkholderiales</taxon>
        <taxon>Burkholderiaceae</taxon>
        <taxon>Cupriavidus</taxon>
    </lineage>
</organism>
<reference evidence="2" key="1">
    <citation type="submission" date="2022-06" db="EMBL/GenBank/DDBJ databases">
        <title>Complete genome sequence and characterization of Cupriavidus gilardii QJ1 isolated from contaminating cells.</title>
        <authorList>
            <person name="Qi J."/>
        </authorList>
    </citation>
    <scope>NUCLEOTIDE SEQUENCE</scope>
    <source>
        <strain evidence="2">QJ1</strain>
    </source>
</reference>
<evidence type="ECO:0008006" key="4">
    <source>
        <dbReference type="Google" id="ProtNLM"/>
    </source>
</evidence>
<feature type="transmembrane region" description="Helical" evidence="1">
    <location>
        <begin position="116"/>
        <end position="136"/>
    </location>
</feature>
<evidence type="ECO:0000256" key="1">
    <source>
        <dbReference type="SAM" id="Phobius"/>
    </source>
</evidence>
<keyword evidence="1" id="KW-0472">Membrane</keyword>
<feature type="transmembrane region" description="Helical" evidence="1">
    <location>
        <begin position="59"/>
        <end position="81"/>
    </location>
</feature>
<accession>A0ABY4VP06</accession>
<keyword evidence="1" id="KW-1133">Transmembrane helix</keyword>